<keyword evidence="2" id="KW-1185">Reference proteome</keyword>
<sequence>MRFFSKNNSNDIKNERSLDRVNRSYFFSTKEFSYNASLNTEYKNTLADSIWSVNRRNI</sequence>
<protein>
    <submittedName>
        <fullName evidence="1">Uncharacterized protein</fullName>
    </submittedName>
</protein>
<organism evidence="1 2">
    <name type="scientific">Peptoniphilus duerdenii ATCC BAA-1640</name>
    <dbReference type="NCBI Taxonomy" id="862517"/>
    <lineage>
        <taxon>Bacteria</taxon>
        <taxon>Bacillati</taxon>
        <taxon>Bacillota</taxon>
        <taxon>Tissierellia</taxon>
        <taxon>Tissierellales</taxon>
        <taxon>Peptoniphilaceae</taxon>
        <taxon>Peptoniphilus</taxon>
    </lineage>
</organism>
<dbReference type="HOGENOM" id="CLU_2975308_0_0_9"/>
<name>E0NNK0_9FIRM</name>
<proteinExistence type="predicted"/>
<dbReference type="RefSeq" id="WP_008902514.1">
    <property type="nucleotide sequence ID" value="NZ_GL397071.1"/>
</dbReference>
<dbReference type="EMBL" id="AEEH01000050">
    <property type="protein sequence ID" value="EFM24603.1"/>
    <property type="molecule type" value="Genomic_DNA"/>
</dbReference>
<dbReference type="AlphaFoldDB" id="E0NNK0"/>
<evidence type="ECO:0000313" key="2">
    <source>
        <dbReference type="Proteomes" id="UP000003280"/>
    </source>
</evidence>
<dbReference type="Proteomes" id="UP000003280">
    <property type="component" value="Unassembled WGS sequence"/>
</dbReference>
<comment type="caution">
    <text evidence="1">The sequence shown here is derived from an EMBL/GenBank/DDBJ whole genome shotgun (WGS) entry which is preliminary data.</text>
</comment>
<gene>
    <name evidence="1" type="ORF">HMPREF9225_1739</name>
</gene>
<accession>E0NNK0</accession>
<evidence type="ECO:0000313" key="1">
    <source>
        <dbReference type="EMBL" id="EFM24603.1"/>
    </source>
</evidence>
<reference evidence="1 2" key="1">
    <citation type="submission" date="2010-07" db="EMBL/GenBank/DDBJ databases">
        <authorList>
            <person name="Muzny D."/>
            <person name="Qin X."/>
            <person name="Deng J."/>
            <person name="Jiang H."/>
            <person name="Liu Y."/>
            <person name="Qu J."/>
            <person name="Song X.-Z."/>
            <person name="Zhang L."/>
            <person name="Thornton R."/>
            <person name="Coyle M."/>
            <person name="Francisco L."/>
            <person name="Jackson L."/>
            <person name="Javaid M."/>
            <person name="Korchina V."/>
            <person name="Kovar C."/>
            <person name="Mata R."/>
            <person name="Mathew T."/>
            <person name="Ngo R."/>
            <person name="Nguyen L."/>
            <person name="Nguyen N."/>
            <person name="Okwuonu G."/>
            <person name="Ongeri F."/>
            <person name="Pham C."/>
            <person name="Simmons D."/>
            <person name="Wilczek-Boney K."/>
            <person name="Hale W."/>
            <person name="Jakkamsetti A."/>
            <person name="Pham P."/>
            <person name="Ruth R."/>
            <person name="San Lucas F."/>
            <person name="Warren J."/>
            <person name="Zhang J."/>
            <person name="Zhao Z."/>
            <person name="Zhou C."/>
            <person name="Zhu D."/>
            <person name="Lee S."/>
            <person name="Bess C."/>
            <person name="Blankenburg K."/>
            <person name="Forbes L."/>
            <person name="Fu Q."/>
            <person name="Gubbala S."/>
            <person name="Hirani K."/>
            <person name="Jayaseelan J.C."/>
            <person name="Lara F."/>
            <person name="Munidasa M."/>
            <person name="Palculict T."/>
            <person name="Patil S."/>
            <person name="Pu L.-L."/>
            <person name="Saada N."/>
            <person name="Tang L."/>
            <person name="Weissenberger G."/>
            <person name="Zhu Y."/>
            <person name="Hemphill L."/>
            <person name="Shang Y."/>
            <person name="Youmans B."/>
            <person name="Ayvaz T."/>
            <person name="Ross M."/>
            <person name="Santibanez J."/>
            <person name="Aqrawi P."/>
            <person name="Gross S."/>
            <person name="Joshi V."/>
            <person name="Fowler G."/>
            <person name="Nazareth L."/>
            <person name="Reid J."/>
            <person name="Worley K."/>
            <person name="Petrosino J."/>
            <person name="Highlander S."/>
            <person name="Gibbs R."/>
        </authorList>
    </citation>
    <scope>NUCLEOTIDE SEQUENCE [LARGE SCALE GENOMIC DNA]</scope>
    <source>
        <strain evidence="1 2">ATCC BAA-1640</strain>
    </source>
</reference>